<dbReference type="InterPro" id="IPR052923">
    <property type="entry name" value="UPF0718"/>
</dbReference>
<keyword evidence="5 8" id="KW-1133">Transmembrane helix</keyword>
<keyword evidence="10" id="KW-1185">Reference proteome</keyword>
<proteinExistence type="inferred from homology"/>
<dbReference type="PANTHER" id="PTHR34184">
    <property type="entry name" value="UPF0718 PROTEIN YCGR"/>
    <property type="match status" value="1"/>
</dbReference>
<evidence type="ECO:0008006" key="11">
    <source>
        <dbReference type="Google" id="ProtNLM"/>
    </source>
</evidence>
<keyword evidence="3" id="KW-1003">Cell membrane</keyword>
<protein>
    <recommendedName>
        <fullName evidence="11">Permease</fullName>
    </recommendedName>
</protein>
<evidence type="ECO:0000256" key="8">
    <source>
        <dbReference type="SAM" id="Phobius"/>
    </source>
</evidence>
<evidence type="ECO:0000256" key="6">
    <source>
        <dbReference type="ARBA" id="ARBA00023136"/>
    </source>
</evidence>
<comment type="subcellular location">
    <subcellularLocation>
        <location evidence="1">Cell membrane</location>
        <topology evidence="1">Multi-pass membrane protein</topology>
    </subcellularLocation>
</comment>
<keyword evidence="6 8" id="KW-0472">Membrane</keyword>
<evidence type="ECO:0000256" key="1">
    <source>
        <dbReference type="ARBA" id="ARBA00004651"/>
    </source>
</evidence>
<dbReference type="EMBL" id="MTSM01000002">
    <property type="protein sequence ID" value="OPX56721.1"/>
    <property type="molecule type" value="Genomic_DNA"/>
</dbReference>
<comment type="similarity">
    <text evidence="2">Belongs to the UPF0718 family.</text>
</comment>
<name>A0A1T4LBV1_9GAMM</name>
<dbReference type="AlphaFoldDB" id="A0A1T4LBV1"/>
<evidence type="ECO:0000256" key="5">
    <source>
        <dbReference type="ARBA" id="ARBA00022989"/>
    </source>
</evidence>
<feature type="transmembrane region" description="Helical" evidence="8">
    <location>
        <begin position="301"/>
        <end position="323"/>
    </location>
</feature>
<feature type="transmembrane region" description="Helical" evidence="8">
    <location>
        <begin position="111"/>
        <end position="131"/>
    </location>
</feature>
<feature type="compositionally biased region" description="Polar residues" evidence="7">
    <location>
        <begin position="159"/>
        <end position="168"/>
    </location>
</feature>
<accession>A0A1T4LBV1</accession>
<dbReference type="NCBIfam" id="NF033936">
    <property type="entry name" value="CuZnOut_SO0444"/>
    <property type="match status" value="1"/>
</dbReference>
<dbReference type="Proteomes" id="UP000191418">
    <property type="component" value="Unassembled WGS sequence"/>
</dbReference>
<evidence type="ECO:0000256" key="7">
    <source>
        <dbReference type="SAM" id="MobiDB-lite"/>
    </source>
</evidence>
<evidence type="ECO:0000256" key="3">
    <source>
        <dbReference type="ARBA" id="ARBA00022475"/>
    </source>
</evidence>
<dbReference type="InterPro" id="IPR005524">
    <property type="entry name" value="DUF318"/>
</dbReference>
<feature type="transmembrane region" description="Helical" evidence="8">
    <location>
        <begin position="260"/>
        <end position="280"/>
    </location>
</feature>
<feature type="region of interest" description="Disordered" evidence="7">
    <location>
        <begin position="159"/>
        <end position="182"/>
    </location>
</feature>
<dbReference type="STRING" id="64969.SAMN02745127_00401"/>
<reference evidence="9 10" key="1">
    <citation type="submission" date="2017-01" db="EMBL/GenBank/DDBJ databases">
        <title>Genome Sequencing of a Marine Spirillum, Oceanospirillum multiglobuliferum ATCC 33336, from Japan.</title>
        <authorList>
            <person name="Carney J.G."/>
            <person name="Trachtenberg A.M."/>
            <person name="Rheaume B.A."/>
            <person name="Linnane J.D."/>
            <person name="Pitts N.L."/>
            <person name="Mykles D.L."/>
            <person name="Maclea K.S."/>
        </authorList>
    </citation>
    <scope>NUCLEOTIDE SEQUENCE [LARGE SCALE GENOMIC DNA]</scope>
    <source>
        <strain evidence="9 10">ATCC 33336</strain>
    </source>
</reference>
<feature type="transmembrane region" description="Helical" evidence="8">
    <location>
        <begin position="343"/>
        <end position="361"/>
    </location>
</feature>
<dbReference type="GO" id="GO:0005886">
    <property type="term" value="C:plasma membrane"/>
    <property type="evidence" value="ECO:0007669"/>
    <property type="project" value="UniProtKB-SubCell"/>
</dbReference>
<organism evidence="9 10">
    <name type="scientific">Oceanospirillum multiglobuliferum</name>
    <dbReference type="NCBI Taxonomy" id="64969"/>
    <lineage>
        <taxon>Bacteria</taxon>
        <taxon>Pseudomonadati</taxon>
        <taxon>Pseudomonadota</taxon>
        <taxon>Gammaproteobacteria</taxon>
        <taxon>Oceanospirillales</taxon>
        <taxon>Oceanospirillaceae</taxon>
        <taxon>Oceanospirillum</taxon>
    </lineage>
</organism>
<feature type="transmembrane region" description="Helical" evidence="8">
    <location>
        <begin position="207"/>
        <end position="225"/>
    </location>
</feature>
<comment type="caution">
    <text evidence="9">The sequence shown here is derived from an EMBL/GenBank/DDBJ whole genome shotgun (WGS) entry which is preliminary data.</text>
</comment>
<dbReference type="PANTHER" id="PTHR34184:SF4">
    <property type="entry name" value="UPF0718 PROTEIN YCGR"/>
    <property type="match status" value="1"/>
</dbReference>
<dbReference type="Pfam" id="PF03773">
    <property type="entry name" value="ArsP_1"/>
    <property type="match status" value="1"/>
</dbReference>
<evidence type="ECO:0000313" key="10">
    <source>
        <dbReference type="Proteomes" id="UP000191418"/>
    </source>
</evidence>
<evidence type="ECO:0000313" key="9">
    <source>
        <dbReference type="EMBL" id="OPX56721.1"/>
    </source>
</evidence>
<gene>
    <name evidence="9" type="ORF">BTE48_02195</name>
</gene>
<sequence length="371" mass="39448">MLFLNSFYHLLLDAAPWLLAGLMIAGLIQSFVPSQALAKHLGQDSLGANIKAALFGAPLPLCSCSVIPAAISLRRSGASRSATVSFLVSTPETGADSIAVSYALLGPFMAIIRPIAAIVSAITAGLLTIALPEKLKTATTPELVKSHCQSQCGCSHQASSVPQNQTTDHQAHAHHHHHAEQPPTADTLFNRFWQGQRYAFVDIFNDMAGWLMVGLLLAAATLAWLPHNFLTQWGGGFIAMLVMALVGVPMYICATASTPIAASLLIAGISPGAVLVFLLAGPATNMATIGVVKRELGQRAVIAYLIGVLSVAFIFGGLTNLLVDFWHIDIQAQLAASQDLLPEWLMLGSAFVLVLLFLNYARQTLRPKALI</sequence>
<evidence type="ECO:0000256" key="2">
    <source>
        <dbReference type="ARBA" id="ARBA00006386"/>
    </source>
</evidence>
<keyword evidence="4 8" id="KW-0812">Transmembrane</keyword>
<feature type="transmembrane region" description="Helical" evidence="8">
    <location>
        <begin position="7"/>
        <end position="32"/>
    </location>
</feature>
<feature type="transmembrane region" description="Helical" evidence="8">
    <location>
        <begin position="237"/>
        <end position="254"/>
    </location>
</feature>
<dbReference type="RefSeq" id="WP_078744017.1">
    <property type="nucleotide sequence ID" value="NZ_FUXG01000002.1"/>
</dbReference>
<dbReference type="OrthoDB" id="9810876at2"/>
<evidence type="ECO:0000256" key="4">
    <source>
        <dbReference type="ARBA" id="ARBA00022692"/>
    </source>
</evidence>